<dbReference type="SMART" id="SM00065">
    <property type="entry name" value="GAF"/>
    <property type="match status" value="5"/>
</dbReference>
<dbReference type="SMART" id="SM00091">
    <property type="entry name" value="PAS"/>
    <property type="match status" value="1"/>
</dbReference>
<dbReference type="InterPro" id="IPR029016">
    <property type="entry name" value="GAF-like_dom_sf"/>
</dbReference>
<comment type="caution">
    <text evidence="6">Lacks conserved residue(s) required for the propagation of feature annotation.</text>
</comment>
<dbReference type="PROSITE" id="PS50113">
    <property type="entry name" value="PAC"/>
    <property type="match status" value="1"/>
</dbReference>
<keyword evidence="3" id="KW-0597">Phosphoprotein</keyword>
<evidence type="ECO:0000259" key="10">
    <source>
        <dbReference type="PROSITE" id="PS50113"/>
    </source>
</evidence>
<feature type="domain" description="Histidine kinase" evidence="8">
    <location>
        <begin position="1499"/>
        <end position="1708"/>
    </location>
</feature>
<dbReference type="InterPro" id="IPR003018">
    <property type="entry name" value="GAF"/>
</dbReference>
<dbReference type="Gene3D" id="3.40.50.180">
    <property type="entry name" value="Methylesterase CheB, C-terminal domain"/>
    <property type="match status" value="1"/>
</dbReference>
<dbReference type="InterPro" id="IPR035965">
    <property type="entry name" value="PAS-like_dom_sf"/>
</dbReference>
<dbReference type="CDD" id="cd00130">
    <property type="entry name" value="PAS"/>
    <property type="match status" value="1"/>
</dbReference>
<dbReference type="SMART" id="SM00086">
    <property type="entry name" value="PAC"/>
    <property type="match status" value="1"/>
</dbReference>
<comment type="caution">
    <text evidence="12">The sequence shown here is derived from an EMBL/GenBank/DDBJ whole genome shotgun (WGS) entry which is preliminary data.</text>
</comment>
<keyword evidence="13" id="KW-1185">Reference proteome</keyword>
<dbReference type="Pfam" id="PF01590">
    <property type="entry name" value="GAF"/>
    <property type="match status" value="3"/>
</dbReference>
<evidence type="ECO:0000259" key="11">
    <source>
        <dbReference type="PROSITE" id="PS50122"/>
    </source>
</evidence>
<evidence type="ECO:0000256" key="4">
    <source>
        <dbReference type="ARBA" id="ARBA00022679"/>
    </source>
</evidence>
<sequence>MPASSASARFDVLVLIASAHTLEATSPVLAELSPGLPVAVLIAPAREGREVESELENVRRLSLLPIHAAGHGTVLEPGCVYVTPLHRVLEVRPGLRCTLTSQDDLPSPRPLDQLLVSLALSAGPRALVVVLGGQGEDGVDGARALRGVGGTVLVQRPDQDAEAELPRGLAQAATLTLSSGNLGRVVADLLGTGSPSLDPAITEQTGMQSAVREHRSAGVLAGMNGGFYYARALFDEGGRCMDLLCLDENPAAIRMTGQSARGRRMSELALHEQFWRDLLGHTARTGEPWRRVRSAADDLWYDLSVFKPAGAGPDEFAVVFHDAAPYMQAEQGVGETREPTGEGGVALSWRDVTGRVQAEETLRASEERQGFLLGLSDILQRLSAPNDIKTAAMHMLGRQLGVSRAQYHEVDESGEYYSADGTGYADGLPLLDLNYRIAQFGRFVAEDFGAGRPFRSDDLLTDPRPSDEERAAYSFYGIRAGAGIPLLRGGRLVAILAVHDLRPHPWTDLEMDLIRETAERVWVAVEKVRAEQAVRESEERQAFLLRFSDALRTQPDEPAIKNLTVQMLAAHLRLDRCYVSEVFGGQGFSTVGPEYRRPDLTPMSGVFRLSEYPETMRRLATQPMVVRDVGSDQRFSAAEQALLAGLQMQALLVVALREGPQAVVWALAAAMTTPRQWTDGERTLLEDVAERTWAAVERARAEATLAASEEKYRTLFDSIDEGLAIVEMIPDERGEIVDMVYRQVNAAYEAQGGVSNVVGRSIFDVIPGVEDVWLDRYRQVARTGVPLRVEDYQQDVGRWFEVYFSRLGHDGRFVAIVFNDVSVRRRAQAELRAREERQAFLLKLSDALRAEPDEDAAAHRALELLCEQLDLDRCYVATYRLEEDRADFTHQVGNGRVPPLPGGIRLSDFPEALRVTLDRTLVIDDVAGAAGLSDLDRQNMSGLGMGALVAATLRRGEGRPLWCIVTVSAGARHWTPGEVALLEEATERTWVAMERARTEAARRASEARFRAVANLVPDLLWESRPDGFTSWYNQRWLDYTGQTLEQATGWGWADAIHPEDREGSAQGYMLAMHTGQPLRQEHRIRRHDGDYRWFVVNTFAHRDERAEVVRIYGAATDIHHLRVRSALLEAHVEDRTRRLAEANTELQSRTRALEAFAELTRSLAPHLDPYALIRQGQEVALSLLPEGFATYYEPGGARWHLKAQSGDMHHPALQAAADAGLDLGRTPSLDQPWAQGAPLFQGHYGPDTDGLGALEHGARAVATLPLSVGGRRVGVFAVALFARREWSGADRAMLETVVRNLGLALERSAAVRALAEEREALAAFAHFTERAAEVQDTPTLARRATDVLQQVLAPGSAVYFEREGDLWRQRCAAGQQEPELEAALQRGVPANLPGFALAAGQHEPGFFEHWDPGERFPAAPMRFRAVAAYPLFPQDHPAGLLSMALTDRPTWTEREKAVFRAVGDSFRLALERTAQLLQIERQRERLADLNAELGNLITRTAHNLEVPAQRLGQLLNPGPASGPPALDGLPPYDPALLQDEVARLKGVAEDLRQLSGLEAHELNWELLALGELFAQVRGATRAGTGGQVAWQLQPLPIVRGDRALLLQALGVLATFTLSATRGARYVTVDSFAVGGEVQVVVEDDGVGLSAEEAATLFDLVVRTDQGVPVLEGGGLIQVRRILARHGGWAWAEPRGSGGKVVLAFPQDAAVGELEALFRSELP</sequence>
<accession>A0ABW1DM15</accession>
<feature type="domain" description="PAC" evidence="10">
    <location>
        <begin position="1078"/>
        <end position="1130"/>
    </location>
</feature>
<evidence type="ECO:0000313" key="12">
    <source>
        <dbReference type="EMBL" id="MFC5849676.1"/>
    </source>
</evidence>
<evidence type="ECO:0000259" key="9">
    <source>
        <dbReference type="PROSITE" id="PS50112"/>
    </source>
</evidence>
<evidence type="ECO:0000256" key="6">
    <source>
        <dbReference type="PROSITE-ProRule" id="PRU00050"/>
    </source>
</evidence>
<name>A0ABW1DM15_9DEIO</name>
<dbReference type="InterPro" id="IPR005467">
    <property type="entry name" value="His_kinase_dom"/>
</dbReference>
<dbReference type="PROSITE" id="PS50112">
    <property type="entry name" value="PAS"/>
    <property type="match status" value="1"/>
</dbReference>
<proteinExistence type="predicted"/>
<feature type="domain" description="PAS" evidence="9">
    <location>
        <begin position="1005"/>
        <end position="1075"/>
    </location>
</feature>
<dbReference type="RefSeq" id="WP_380051020.1">
    <property type="nucleotide sequence ID" value="NZ_JBHSOH010000030.1"/>
</dbReference>
<gene>
    <name evidence="12" type="ORF">ACFPQ6_15325</name>
</gene>
<dbReference type="InterPro" id="IPR052162">
    <property type="entry name" value="Sensor_kinase/Photoreceptor"/>
</dbReference>
<dbReference type="Pfam" id="PF13185">
    <property type="entry name" value="GAF_2"/>
    <property type="match status" value="1"/>
</dbReference>
<feature type="coiled-coil region" evidence="7">
    <location>
        <begin position="1472"/>
        <end position="1499"/>
    </location>
</feature>
<keyword evidence="4" id="KW-0808">Transferase</keyword>
<dbReference type="Gene3D" id="3.30.450.40">
    <property type="match status" value="5"/>
</dbReference>
<evidence type="ECO:0000256" key="3">
    <source>
        <dbReference type="ARBA" id="ARBA00022553"/>
    </source>
</evidence>
<dbReference type="SUPFAM" id="SSF52738">
    <property type="entry name" value="Methylesterase CheB, C-terminal domain"/>
    <property type="match status" value="1"/>
</dbReference>
<dbReference type="SUPFAM" id="SSF55874">
    <property type="entry name" value="ATPase domain of HSP90 chaperone/DNA topoisomerase II/histidine kinase"/>
    <property type="match status" value="1"/>
</dbReference>
<dbReference type="PANTHER" id="PTHR43304">
    <property type="entry name" value="PHYTOCHROME-LIKE PROTEIN CPH1"/>
    <property type="match status" value="1"/>
</dbReference>
<keyword evidence="5" id="KW-0418">Kinase</keyword>
<protein>
    <recommendedName>
        <fullName evidence="2">histidine kinase</fullName>
        <ecNumber evidence="2">2.7.13.3</ecNumber>
    </recommendedName>
</protein>
<dbReference type="InterPro" id="IPR000673">
    <property type="entry name" value="Sig_transdc_resp-reg_Me-estase"/>
</dbReference>
<dbReference type="SMART" id="SM00387">
    <property type="entry name" value="HATPase_c"/>
    <property type="match status" value="1"/>
</dbReference>
<dbReference type="Proteomes" id="UP001595979">
    <property type="component" value="Unassembled WGS sequence"/>
</dbReference>
<dbReference type="EMBL" id="JBHSOH010000030">
    <property type="protein sequence ID" value="MFC5849676.1"/>
    <property type="molecule type" value="Genomic_DNA"/>
</dbReference>
<dbReference type="InterPro" id="IPR036890">
    <property type="entry name" value="HATPase_C_sf"/>
</dbReference>
<dbReference type="Pfam" id="PF02518">
    <property type="entry name" value="HATPase_c"/>
    <property type="match status" value="1"/>
</dbReference>
<dbReference type="PROSITE" id="PS50109">
    <property type="entry name" value="HIS_KIN"/>
    <property type="match status" value="1"/>
</dbReference>
<evidence type="ECO:0000256" key="5">
    <source>
        <dbReference type="ARBA" id="ARBA00022777"/>
    </source>
</evidence>
<reference evidence="13" key="1">
    <citation type="journal article" date="2019" name="Int. J. Syst. Evol. Microbiol.">
        <title>The Global Catalogue of Microorganisms (GCM) 10K type strain sequencing project: providing services to taxonomists for standard genome sequencing and annotation.</title>
        <authorList>
            <consortium name="The Broad Institute Genomics Platform"/>
            <consortium name="The Broad Institute Genome Sequencing Center for Infectious Disease"/>
            <person name="Wu L."/>
            <person name="Ma J."/>
        </authorList>
    </citation>
    <scope>NUCLEOTIDE SEQUENCE [LARGE SCALE GENOMIC DNA]</scope>
    <source>
        <strain evidence="13">CGMCC 1.15053</strain>
    </source>
</reference>
<dbReference type="NCBIfam" id="TIGR00229">
    <property type="entry name" value="sensory_box"/>
    <property type="match status" value="1"/>
</dbReference>
<evidence type="ECO:0000256" key="1">
    <source>
        <dbReference type="ARBA" id="ARBA00000085"/>
    </source>
</evidence>
<dbReference type="InterPro" id="IPR000700">
    <property type="entry name" value="PAS-assoc_C"/>
</dbReference>
<evidence type="ECO:0000256" key="7">
    <source>
        <dbReference type="SAM" id="Coils"/>
    </source>
</evidence>
<dbReference type="SUPFAM" id="SSF55781">
    <property type="entry name" value="GAF domain-like"/>
    <property type="match status" value="5"/>
</dbReference>
<dbReference type="Gene3D" id="3.30.565.10">
    <property type="entry name" value="Histidine kinase-like ATPase, C-terminal domain"/>
    <property type="match status" value="1"/>
</dbReference>
<dbReference type="Pfam" id="PF08447">
    <property type="entry name" value="PAS_3"/>
    <property type="match status" value="1"/>
</dbReference>
<dbReference type="SUPFAM" id="SSF55785">
    <property type="entry name" value="PYP-like sensor domain (PAS domain)"/>
    <property type="match status" value="2"/>
</dbReference>
<keyword evidence="7" id="KW-0175">Coiled coil</keyword>
<dbReference type="InterPro" id="IPR001610">
    <property type="entry name" value="PAC"/>
</dbReference>
<dbReference type="PANTHER" id="PTHR43304:SF1">
    <property type="entry name" value="PAC DOMAIN-CONTAINING PROTEIN"/>
    <property type="match status" value="1"/>
</dbReference>
<dbReference type="InterPro" id="IPR035909">
    <property type="entry name" value="CheB_C"/>
</dbReference>
<dbReference type="Pfam" id="PF01339">
    <property type="entry name" value="CheB_methylest"/>
    <property type="match status" value="1"/>
</dbReference>
<dbReference type="InterPro" id="IPR013655">
    <property type="entry name" value="PAS_fold_3"/>
</dbReference>
<organism evidence="12 13">
    <name type="scientific">Deinococcus petrolearius</name>
    <dbReference type="NCBI Taxonomy" id="1751295"/>
    <lineage>
        <taxon>Bacteria</taxon>
        <taxon>Thermotogati</taxon>
        <taxon>Deinococcota</taxon>
        <taxon>Deinococci</taxon>
        <taxon>Deinococcales</taxon>
        <taxon>Deinococcaceae</taxon>
        <taxon>Deinococcus</taxon>
    </lineage>
</organism>
<feature type="domain" description="CheB-type methylesterase" evidence="11">
    <location>
        <begin position="2"/>
        <end position="167"/>
    </location>
</feature>
<dbReference type="InterPro" id="IPR000014">
    <property type="entry name" value="PAS"/>
</dbReference>
<evidence type="ECO:0000259" key="8">
    <source>
        <dbReference type="PROSITE" id="PS50109"/>
    </source>
</evidence>
<dbReference type="PROSITE" id="PS50122">
    <property type="entry name" value="CHEB"/>
    <property type="match status" value="1"/>
</dbReference>
<evidence type="ECO:0000313" key="13">
    <source>
        <dbReference type="Proteomes" id="UP001595979"/>
    </source>
</evidence>
<evidence type="ECO:0000256" key="2">
    <source>
        <dbReference type="ARBA" id="ARBA00012438"/>
    </source>
</evidence>
<comment type="catalytic activity">
    <reaction evidence="1">
        <text>ATP + protein L-histidine = ADP + protein N-phospho-L-histidine.</text>
        <dbReference type="EC" id="2.7.13.3"/>
    </reaction>
</comment>
<dbReference type="EC" id="2.7.13.3" evidence="2"/>
<dbReference type="Gene3D" id="3.30.450.20">
    <property type="entry name" value="PAS domain"/>
    <property type="match status" value="3"/>
</dbReference>
<dbReference type="InterPro" id="IPR003594">
    <property type="entry name" value="HATPase_dom"/>
</dbReference>